<evidence type="ECO:0000256" key="1">
    <source>
        <dbReference type="ARBA" id="ARBA00023242"/>
    </source>
</evidence>
<dbReference type="GeneID" id="29981134"/>
<evidence type="ECO:0000313" key="3">
    <source>
        <dbReference type="EMBL" id="PON25347.1"/>
    </source>
</evidence>
<dbReference type="Proteomes" id="UP000054821">
    <property type="component" value="Unassembled WGS sequence"/>
</dbReference>
<name>A0A2P4ZM19_9HYPO</name>
<dbReference type="Pfam" id="PF00172">
    <property type="entry name" value="Zn_clus"/>
    <property type="match status" value="1"/>
</dbReference>
<dbReference type="STRING" id="398673.A0A2P4ZM19"/>
<comment type="caution">
    <text evidence="3">The sequence shown here is derived from an EMBL/GenBank/DDBJ whole genome shotgun (WGS) entry which is preliminary data.</text>
</comment>
<gene>
    <name evidence="3" type="ORF">TGAM01_v205641</name>
</gene>
<dbReference type="PROSITE" id="PS00463">
    <property type="entry name" value="ZN2_CY6_FUNGAL_1"/>
    <property type="match status" value="1"/>
</dbReference>
<proteinExistence type="predicted"/>
<protein>
    <recommendedName>
        <fullName evidence="2">Zn(2)-C6 fungal-type domain-containing protein</fullName>
    </recommendedName>
</protein>
<dbReference type="Gene3D" id="4.10.240.10">
    <property type="entry name" value="Zn(2)-C6 fungal-type DNA-binding domain"/>
    <property type="match status" value="1"/>
</dbReference>
<evidence type="ECO:0000313" key="4">
    <source>
        <dbReference type="Proteomes" id="UP000054821"/>
    </source>
</evidence>
<dbReference type="AlphaFoldDB" id="A0A2P4ZM19"/>
<dbReference type="SUPFAM" id="SSF57701">
    <property type="entry name" value="Zn2/Cys6 DNA-binding domain"/>
    <property type="match status" value="1"/>
</dbReference>
<feature type="domain" description="Zn(2)-C6 fungal-type" evidence="2">
    <location>
        <begin position="14"/>
        <end position="44"/>
    </location>
</feature>
<dbReference type="GO" id="GO:0000981">
    <property type="term" value="F:DNA-binding transcription factor activity, RNA polymerase II-specific"/>
    <property type="evidence" value="ECO:0007669"/>
    <property type="project" value="InterPro"/>
</dbReference>
<dbReference type="PROSITE" id="PS50048">
    <property type="entry name" value="ZN2_CY6_FUNGAL_2"/>
    <property type="match status" value="1"/>
</dbReference>
<dbReference type="GO" id="GO:0008270">
    <property type="term" value="F:zinc ion binding"/>
    <property type="evidence" value="ECO:0007669"/>
    <property type="project" value="InterPro"/>
</dbReference>
<accession>A0A2P4ZM19</accession>
<dbReference type="CDD" id="cd00067">
    <property type="entry name" value="GAL4"/>
    <property type="match status" value="1"/>
</dbReference>
<dbReference type="EMBL" id="JPDN02000018">
    <property type="protein sequence ID" value="PON25347.1"/>
    <property type="molecule type" value="Genomic_DNA"/>
</dbReference>
<dbReference type="RefSeq" id="XP_018665883.1">
    <property type="nucleotide sequence ID" value="XM_018801051.1"/>
</dbReference>
<dbReference type="InterPro" id="IPR052400">
    <property type="entry name" value="Zn2-C6_fungal_TF"/>
</dbReference>
<dbReference type="PANTHER" id="PTHR47657:SF13">
    <property type="entry name" value="ZN(2)-C6 FUNGAL-TYPE DOMAIN-CONTAINING PROTEIN-RELATED"/>
    <property type="match status" value="1"/>
</dbReference>
<dbReference type="InterPro" id="IPR001138">
    <property type="entry name" value="Zn2Cys6_DnaBD"/>
</dbReference>
<organism evidence="3 4">
    <name type="scientific">Trichoderma gamsii</name>
    <dbReference type="NCBI Taxonomy" id="398673"/>
    <lineage>
        <taxon>Eukaryota</taxon>
        <taxon>Fungi</taxon>
        <taxon>Dikarya</taxon>
        <taxon>Ascomycota</taxon>
        <taxon>Pezizomycotina</taxon>
        <taxon>Sordariomycetes</taxon>
        <taxon>Hypocreomycetidae</taxon>
        <taxon>Hypocreales</taxon>
        <taxon>Hypocreaceae</taxon>
        <taxon>Trichoderma</taxon>
    </lineage>
</organism>
<keyword evidence="1" id="KW-0539">Nucleus</keyword>
<keyword evidence="4" id="KW-1185">Reference proteome</keyword>
<dbReference type="SMART" id="SM00066">
    <property type="entry name" value="GAL4"/>
    <property type="match status" value="1"/>
</dbReference>
<sequence length="399" mass="44842">MGHARRQHTKSRLGCQTCKRRKIKCDEFKPQCGNCARFSVPCDFSPIPAQATSLSPKAARRGRPRSDWASWAEQLRLSSAASAPRACAYSAKRLDIDSLELFHNFMTTTAQTLGDDVKLWSEGVPQLGFQHPCILDLILAMSSYHLARLKPCNAPRYLELAEKHSTFAIQGATEFLKHLDGETSAPLYVIAVLICFIALAKGPTPGHLLLVAEHGQISWLSLLGGVKFVVLTSGWPSIFSGGLADYQPQPEKEKQQEESSLSEPLVAGIEDWRLSLNDISNLIAVVGVQQVRNAYEHEMEVLLGCFESTFGKGRDSRQTIKGTMQAIMSWIYQLNDVFIEQLKNKDTIALIILGHFCVLLSTIERYWFIEGWARHTIQEILHISEACRRWLSWPLQYLE</sequence>
<dbReference type="PANTHER" id="PTHR47657">
    <property type="entry name" value="STEROL REGULATORY ELEMENT-BINDING PROTEIN ECM22"/>
    <property type="match status" value="1"/>
</dbReference>
<dbReference type="InterPro" id="IPR036864">
    <property type="entry name" value="Zn2-C6_fun-type_DNA-bd_sf"/>
</dbReference>
<evidence type="ECO:0000259" key="2">
    <source>
        <dbReference type="PROSITE" id="PS50048"/>
    </source>
</evidence>
<reference evidence="3 4" key="1">
    <citation type="journal article" date="2016" name="Genome Announc.">
        <title>Draft Whole-Genome Sequence of Trichoderma gamsii T6085, a Promising Biocontrol Agent of Fusarium Head Blight on Wheat.</title>
        <authorList>
            <person name="Baroncelli R."/>
            <person name="Zapparata A."/>
            <person name="Piaggeschi G."/>
            <person name="Sarrocco S."/>
            <person name="Vannacci G."/>
        </authorList>
    </citation>
    <scope>NUCLEOTIDE SEQUENCE [LARGE SCALE GENOMIC DNA]</scope>
    <source>
        <strain evidence="3 4">T6085</strain>
    </source>
</reference>